<evidence type="ECO:0000313" key="2">
    <source>
        <dbReference type="Proteomes" id="UP001206821"/>
    </source>
</evidence>
<proteinExistence type="predicted"/>
<dbReference type="EMBL" id="JANIEK010000086">
    <property type="protein sequence ID" value="MCT4796633.1"/>
    <property type="molecule type" value="Genomic_DNA"/>
</dbReference>
<reference evidence="1 2" key="1">
    <citation type="submission" date="2022-07" db="EMBL/GenBank/DDBJ databases">
        <title>Genomic and pangenome structural analysis of the polyextremophile Exiguobacterium.</title>
        <authorList>
            <person name="Shen L."/>
        </authorList>
    </citation>
    <scope>NUCLEOTIDE SEQUENCE [LARGE SCALE GENOMIC DNA]</scope>
    <source>
        <strain evidence="1 2">12_1</strain>
    </source>
</reference>
<keyword evidence="2" id="KW-1185">Reference proteome</keyword>
<organism evidence="1 2">
    <name type="scientific">Exiguobacterium alkaliphilum</name>
    <dbReference type="NCBI Taxonomy" id="1428684"/>
    <lineage>
        <taxon>Bacteria</taxon>
        <taxon>Bacillati</taxon>
        <taxon>Bacillota</taxon>
        <taxon>Bacilli</taxon>
        <taxon>Bacillales</taxon>
        <taxon>Bacillales Family XII. Incertae Sedis</taxon>
        <taxon>Exiguobacterium</taxon>
    </lineage>
</organism>
<evidence type="ECO:0008006" key="3">
    <source>
        <dbReference type="Google" id="ProtNLM"/>
    </source>
</evidence>
<dbReference type="Proteomes" id="UP001206821">
    <property type="component" value="Unassembled WGS sequence"/>
</dbReference>
<comment type="caution">
    <text evidence="1">The sequence shown here is derived from an EMBL/GenBank/DDBJ whole genome shotgun (WGS) entry which is preliminary data.</text>
</comment>
<name>A0ABT2L1M8_9BACL</name>
<evidence type="ECO:0000313" key="1">
    <source>
        <dbReference type="EMBL" id="MCT4796633.1"/>
    </source>
</evidence>
<gene>
    <name evidence="1" type="ORF">NQG31_13865</name>
</gene>
<accession>A0ABT2L1M8</accession>
<dbReference type="RefSeq" id="WP_156028820.1">
    <property type="nucleotide sequence ID" value="NZ_JANIEK010000086.1"/>
</dbReference>
<protein>
    <recommendedName>
        <fullName evidence="3">VCBS repeat-containing protein</fullName>
    </recommendedName>
</protein>
<sequence>MKKEKIVYAGTQYISYLDRVNDKDFLDNINTYVITDLNFDGYPELFMGMAAMTSPELYTALTIENHQVKKIVFTGDTGGSNYCYNGAQYLFSCRKNKLHLGVPGLLNLERRLDSKTKKGHWIANDGTQLNYNNYQGSYLELKLNGTNLYAKERFYYQYDNEYSLKETYRVNKKKVSRSVFEKSLAQYKQYNKTQLYKKNHSSYGDFDEAPWSDYKYHIEQGVKQLKQ</sequence>